<comment type="caution">
    <text evidence="9">The sequence shown here is derived from an EMBL/GenBank/DDBJ whole genome shotgun (WGS) entry which is preliminary data.</text>
</comment>
<keyword evidence="7" id="KW-1133">Transmembrane helix</keyword>
<keyword evidence="7" id="KW-0812">Transmembrane</keyword>
<evidence type="ECO:0000259" key="8">
    <source>
        <dbReference type="PROSITE" id="PS50011"/>
    </source>
</evidence>
<dbReference type="EMBL" id="CATQJA010002647">
    <property type="protein sequence ID" value="CAJ0576924.1"/>
    <property type="molecule type" value="Genomic_DNA"/>
</dbReference>
<dbReference type="InterPro" id="IPR000719">
    <property type="entry name" value="Prot_kinase_dom"/>
</dbReference>
<evidence type="ECO:0000256" key="2">
    <source>
        <dbReference type="ARBA" id="ARBA00022741"/>
    </source>
</evidence>
<dbReference type="InterPro" id="IPR050122">
    <property type="entry name" value="RTK"/>
</dbReference>
<feature type="transmembrane region" description="Helical" evidence="7">
    <location>
        <begin position="30"/>
        <end position="50"/>
    </location>
</feature>
<keyword evidence="5" id="KW-0829">Tyrosine-protein kinase</keyword>
<dbReference type="Pfam" id="PF07714">
    <property type="entry name" value="PK_Tyr_Ser-Thr"/>
    <property type="match status" value="1"/>
</dbReference>
<dbReference type="InterPro" id="IPR001245">
    <property type="entry name" value="Ser-Thr/Tyr_kinase_cat_dom"/>
</dbReference>
<dbReference type="SMART" id="SM00219">
    <property type="entry name" value="TyrKc"/>
    <property type="match status" value="1"/>
</dbReference>
<feature type="compositionally biased region" description="Low complexity" evidence="6">
    <location>
        <begin position="9"/>
        <end position="24"/>
    </location>
</feature>
<keyword evidence="1" id="KW-0808">Transferase</keyword>
<name>A0AA36CXS8_9BILA</name>
<accession>A0AA36CXS8</accession>
<evidence type="ECO:0000313" key="9">
    <source>
        <dbReference type="EMBL" id="CAJ0576924.1"/>
    </source>
</evidence>
<feature type="domain" description="Protein kinase" evidence="8">
    <location>
        <begin position="108"/>
        <end position="345"/>
    </location>
</feature>
<dbReference type="Proteomes" id="UP001177023">
    <property type="component" value="Unassembled WGS sequence"/>
</dbReference>
<feature type="region of interest" description="Disordered" evidence="6">
    <location>
        <begin position="1"/>
        <end position="24"/>
    </location>
</feature>
<dbReference type="FunFam" id="1.10.510.10:FF:000554">
    <property type="entry name" value="Predicted protein"/>
    <property type="match status" value="1"/>
</dbReference>
<evidence type="ECO:0000256" key="5">
    <source>
        <dbReference type="ARBA" id="ARBA00023137"/>
    </source>
</evidence>
<evidence type="ECO:0000313" key="10">
    <source>
        <dbReference type="Proteomes" id="UP001177023"/>
    </source>
</evidence>
<evidence type="ECO:0000256" key="7">
    <source>
        <dbReference type="SAM" id="Phobius"/>
    </source>
</evidence>
<dbReference type="PROSITE" id="PS50011">
    <property type="entry name" value="PROTEIN_KINASE_DOM"/>
    <property type="match status" value="1"/>
</dbReference>
<dbReference type="GO" id="GO:0007169">
    <property type="term" value="P:cell surface receptor protein tyrosine kinase signaling pathway"/>
    <property type="evidence" value="ECO:0007669"/>
    <property type="project" value="TreeGrafter"/>
</dbReference>
<keyword evidence="10" id="KW-1185">Reference proteome</keyword>
<keyword evidence="2" id="KW-0547">Nucleotide-binding</keyword>
<dbReference type="GO" id="GO:0005524">
    <property type="term" value="F:ATP binding"/>
    <property type="evidence" value="ECO:0007669"/>
    <property type="project" value="UniProtKB-KW"/>
</dbReference>
<dbReference type="Gene3D" id="3.30.200.20">
    <property type="entry name" value="Phosphorylase Kinase, domain 1"/>
    <property type="match status" value="1"/>
</dbReference>
<gene>
    <name evidence="9" type="ORF">MSPICULIGERA_LOCUS15205</name>
</gene>
<keyword evidence="4" id="KW-0067">ATP-binding</keyword>
<dbReference type="CDD" id="cd00192">
    <property type="entry name" value="PTKc"/>
    <property type="match status" value="1"/>
</dbReference>
<evidence type="ECO:0000256" key="6">
    <source>
        <dbReference type="SAM" id="MobiDB-lite"/>
    </source>
</evidence>
<evidence type="ECO:0000256" key="4">
    <source>
        <dbReference type="ARBA" id="ARBA00022840"/>
    </source>
</evidence>
<protein>
    <recommendedName>
        <fullName evidence="8">Protein kinase domain-containing protein</fullName>
    </recommendedName>
</protein>
<dbReference type="InterPro" id="IPR008266">
    <property type="entry name" value="Tyr_kinase_AS"/>
</dbReference>
<feature type="non-terminal residue" evidence="9">
    <location>
        <position position="1"/>
    </location>
</feature>
<dbReference type="GO" id="GO:0005886">
    <property type="term" value="C:plasma membrane"/>
    <property type="evidence" value="ECO:0007669"/>
    <property type="project" value="TreeGrafter"/>
</dbReference>
<evidence type="ECO:0000256" key="1">
    <source>
        <dbReference type="ARBA" id="ARBA00022679"/>
    </source>
</evidence>
<dbReference type="InterPro" id="IPR020635">
    <property type="entry name" value="Tyr_kinase_cat_dom"/>
</dbReference>
<organism evidence="9 10">
    <name type="scientific">Mesorhabditis spiculigera</name>
    <dbReference type="NCBI Taxonomy" id="96644"/>
    <lineage>
        <taxon>Eukaryota</taxon>
        <taxon>Metazoa</taxon>
        <taxon>Ecdysozoa</taxon>
        <taxon>Nematoda</taxon>
        <taxon>Chromadorea</taxon>
        <taxon>Rhabditida</taxon>
        <taxon>Rhabditina</taxon>
        <taxon>Rhabditomorpha</taxon>
        <taxon>Rhabditoidea</taxon>
        <taxon>Rhabditidae</taxon>
        <taxon>Mesorhabditinae</taxon>
        <taxon>Mesorhabditis</taxon>
    </lineage>
</organism>
<keyword evidence="3" id="KW-0418">Kinase</keyword>
<keyword evidence="7" id="KW-0472">Membrane</keyword>
<dbReference type="GO" id="GO:0043235">
    <property type="term" value="C:receptor complex"/>
    <property type="evidence" value="ECO:0007669"/>
    <property type="project" value="TreeGrafter"/>
</dbReference>
<dbReference type="SUPFAM" id="SSF56112">
    <property type="entry name" value="Protein kinase-like (PK-like)"/>
    <property type="match status" value="1"/>
</dbReference>
<dbReference type="InterPro" id="IPR011009">
    <property type="entry name" value="Kinase-like_dom_sf"/>
</dbReference>
<dbReference type="AlphaFoldDB" id="A0AA36CXS8"/>
<dbReference type="PROSITE" id="PS00109">
    <property type="entry name" value="PROTEIN_KINASE_TYR"/>
    <property type="match status" value="1"/>
</dbReference>
<evidence type="ECO:0000256" key="3">
    <source>
        <dbReference type="ARBA" id="ARBA00022777"/>
    </source>
</evidence>
<dbReference type="Gene3D" id="1.10.510.10">
    <property type="entry name" value="Transferase(Phosphotransferase) domain 1"/>
    <property type="match status" value="1"/>
</dbReference>
<reference evidence="9" key="1">
    <citation type="submission" date="2023-06" db="EMBL/GenBank/DDBJ databases">
        <authorList>
            <person name="Delattre M."/>
        </authorList>
    </citation>
    <scope>NUCLEOTIDE SEQUENCE</scope>
    <source>
        <strain evidence="9">AF72</strain>
    </source>
</reference>
<sequence length="377" mass="42815">MTVGPTFDTTTGKTTTTTKASAGSSKNPTWYYFAGAGAGMAILGVFVFVCRQIKMRYFPKQIYKKMYKDLLTVKKNLPENVQQCLEDAAMKDATRPTDPWEVDDDTLFVSSQKLGSGAYAIVFKGHLKGAPPVVKIFPRLKISALYTDDEHHVAIKMAHTHASDKDKMDLLQEIEFMKTLDEKLTNDDLVPLAWQISDALAYLSSRNMIHRDVAARNVLLTKEKMAKLSDFGLCRLSSEMFYTTRGGKLPIKWMAPESLETAVFSEKTDVWSFGVFLFELFTYGTSPYMAIDPERMLEHLKEGSRLELPEESPERITKLLASCSEFDAARRPNFQQIRSELYDLVSESTEQYGYLEFRKNYYDFVVTPKHCSSSENS</sequence>
<dbReference type="GO" id="GO:0004714">
    <property type="term" value="F:transmembrane receptor protein tyrosine kinase activity"/>
    <property type="evidence" value="ECO:0007669"/>
    <property type="project" value="TreeGrafter"/>
</dbReference>
<proteinExistence type="predicted"/>
<dbReference type="PANTHER" id="PTHR24416">
    <property type="entry name" value="TYROSINE-PROTEIN KINASE RECEPTOR"/>
    <property type="match status" value="1"/>
</dbReference>
<dbReference type="PANTHER" id="PTHR24416:SF600">
    <property type="entry name" value="PDGF- AND VEGF-RECEPTOR RELATED, ISOFORM J"/>
    <property type="match status" value="1"/>
</dbReference>
<dbReference type="PRINTS" id="PR00109">
    <property type="entry name" value="TYRKINASE"/>
</dbReference>